<dbReference type="STRING" id="984485.A0A1E4RER0"/>
<dbReference type="GO" id="GO:0005886">
    <property type="term" value="C:plasma membrane"/>
    <property type="evidence" value="ECO:0007669"/>
    <property type="project" value="TreeGrafter"/>
</dbReference>
<feature type="transmembrane region" description="Helical" evidence="7">
    <location>
        <begin position="290"/>
        <end position="307"/>
    </location>
</feature>
<dbReference type="Gene3D" id="1.20.1250.20">
    <property type="entry name" value="MFS general substrate transporter like domains"/>
    <property type="match status" value="1"/>
</dbReference>
<sequence>MRRGRLSSITNETTYEIPSWDSNNQLSEEVVENLEKLYSIPHSIYNKREKYIIVFLGGITGLWSSISSPIYLPVLPNLQTFFNVTEEQLNITVVVYSIFQGLAPIIFSNISDKLGRRSIIITCLIIYILANIGLALNNSFTGLILLRCLQAFGISSTLSIASGIASDITTKADRASFIGLSTGLSLLGQAFGALIGGMISTRFTWRGIFYFLAISAGITLLVDLFLLPETSRNIVGNGSSLPKKFRFITIAPILHLKHFTKRRVDKNNTIVKSKSFNMLAPLLILRNKPVLLTLIPASISYSLWLMMLTTLSNSLSKTYEYSLSQIALAYIPSGIGGLTGSITIGKLLDWCYQRNYKNYKEKIRVFKENSQLMVNNNYPKFNIFKARLSIAILPTVLSIIGSFIFGWTIHLKGPVALVLVASFLISFGAMNFLTISTTVLIDLYPNQSSGSSSCVNFTRCWCAALFIAVLSKMVQTVTIAGCYSLMAGLCSITSLCLVYLIIKSEKWI</sequence>
<evidence type="ECO:0000256" key="5">
    <source>
        <dbReference type="ARBA" id="ARBA00023136"/>
    </source>
</evidence>
<accession>A0A1E4RER0</accession>
<dbReference type="InterPro" id="IPR011701">
    <property type="entry name" value="MFS"/>
</dbReference>
<feature type="transmembrane region" description="Helical" evidence="7">
    <location>
        <begin position="119"/>
        <end position="136"/>
    </location>
</feature>
<feature type="transmembrane region" description="Helical" evidence="7">
    <location>
        <begin position="415"/>
        <end position="441"/>
    </location>
</feature>
<dbReference type="SUPFAM" id="SSF103473">
    <property type="entry name" value="MFS general substrate transporter"/>
    <property type="match status" value="1"/>
</dbReference>
<feature type="transmembrane region" description="Helical" evidence="7">
    <location>
        <begin position="207"/>
        <end position="227"/>
    </location>
</feature>
<feature type="transmembrane region" description="Helical" evidence="7">
    <location>
        <begin position="477"/>
        <end position="502"/>
    </location>
</feature>
<evidence type="ECO:0000256" key="6">
    <source>
        <dbReference type="ARBA" id="ARBA00038347"/>
    </source>
</evidence>
<dbReference type="GeneID" id="30993482"/>
<gene>
    <name evidence="9" type="ORF">HYPBUDRAFT_112888</name>
</gene>
<evidence type="ECO:0000313" key="10">
    <source>
        <dbReference type="Proteomes" id="UP000095085"/>
    </source>
</evidence>
<dbReference type="EMBL" id="KV454544">
    <property type="protein sequence ID" value="ODV65759.1"/>
    <property type="molecule type" value="Genomic_DNA"/>
</dbReference>
<keyword evidence="5 7" id="KW-0472">Membrane</keyword>
<keyword evidence="10" id="KW-1185">Reference proteome</keyword>
<dbReference type="InterPro" id="IPR020846">
    <property type="entry name" value="MFS_dom"/>
</dbReference>
<evidence type="ECO:0000259" key="8">
    <source>
        <dbReference type="PROSITE" id="PS50850"/>
    </source>
</evidence>
<comment type="similarity">
    <text evidence="6">Belongs to the major facilitator superfamily. CAR1 family.</text>
</comment>
<name>A0A1E4RER0_9ASCO</name>
<dbReference type="PANTHER" id="PTHR23502:SF51">
    <property type="entry name" value="QUINIDINE RESISTANCE PROTEIN 1-RELATED"/>
    <property type="match status" value="1"/>
</dbReference>
<evidence type="ECO:0000256" key="2">
    <source>
        <dbReference type="ARBA" id="ARBA00022448"/>
    </source>
</evidence>
<dbReference type="OrthoDB" id="440553at2759"/>
<reference evidence="10" key="1">
    <citation type="submission" date="2016-05" db="EMBL/GenBank/DDBJ databases">
        <title>Comparative genomics of biotechnologically important yeasts.</title>
        <authorList>
            <consortium name="DOE Joint Genome Institute"/>
            <person name="Riley R."/>
            <person name="Haridas S."/>
            <person name="Wolfe K.H."/>
            <person name="Lopes M.R."/>
            <person name="Hittinger C.T."/>
            <person name="Goker M."/>
            <person name="Salamov A."/>
            <person name="Wisecaver J."/>
            <person name="Long T.M."/>
            <person name="Aerts A.L."/>
            <person name="Barry K."/>
            <person name="Choi C."/>
            <person name="Clum A."/>
            <person name="Coughlan A.Y."/>
            <person name="Deshpande S."/>
            <person name="Douglass A.P."/>
            <person name="Hanson S.J."/>
            <person name="Klenk H.-P."/>
            <person name="Labutti K."/>
            <person name="Lapidus A."/>
            <person name="Lindquist E."/>
            <person name="Lipzen A."/>
            <person name="Meier-Kolthoff J.P."/>
            <person name="Ohm R.A."/>
            <person name="Otillar R.P."/>
            <person name="Pangilinan J."/>
            <person name="Peng Y."/>
            <person name="Rokas A."/>
            <person name="Rosa C.A."/>
            <person name="Scheuner C."/>
            <person name="Sibirny A.A."/>
            <person name="Slot J.C."/>
            <person name="Stielow J.B."/>
            <person name="Sun H."/>
            <person name="Kurtzman C.P."/>
            <person name="Blackwell M."/>
            <person name="Grigoriev I.V."/>
            <person name="Jeffries T.W."/>
        </authorList>
    </citation>
    <scope>NUCLEOTIDE SEQUENCE [LARGE SCALE GENOMIC DNA]</scope>
    <source>
        <strain evidence="10">NRRL Y-1933</strain>
    </source>
</reference>
<dbReference type="PROSITE" id="PS50850">
    <property type="entry name" value="MFS"/>
    <property type="match status" value="1"/>
</dbReference>
<evidence type="ECO:0000256" key="3">
    <source>
        <dbReference type="ARBA" id="ARBA00022692"/>
    </source>
</evidence>
<comment type="subcellular location">
    <subcellularLocation>
        <location evidence="1">Membrane</location>
        <topology evidence="1">Multi-pass membrane protein</topology>
    </subcellularLocation>
</comment>
<keyword evidence="3 7" id="KW-0812">Transmembrane</keyword>
<evidence type="ECO:0000256" key="7">
    <source>
        <dbReference type="SAM" id="Phobius"/>
    </source>
</evidence>
<feature type="transmembrane region" description="Helical" evidence="7">
    <location>
        <begin position="142"/>
        <end position="165"/>
    </location>
</feature>
<dbReference type="AlphaFoldDB" id="A0A1E4RER0"/>
<organism evidence="9 10">
    <name type="scientific">Hyphopichia burtonii NRRL Y-1933</name>
    <dbReference type="NCBI Taxonomy" id="984485"/>
    <lineage>
        <taxon>Eukaryota</taxon>
        <taxon>Fungi</taxon>
        <taxon>Dikarya</taxon>
        <taxon>Ascomycota</taxon>
        <taxon>Saccharomycotina</taxon>
        <taxon>Pichiomycetes</taxon>
        <taxon>Debaryomycetaceae</taxon>
        <taxon>Hyphopichia</taxon>
    </lineage>
</organism>
<protein>
    <submittedName>
        <fullName evidence="9">MFS general substrate transporter</fullName>
    </submittedName>
</protein>
<dbReference type="PANTHER" id="PTHR23502">
    <property type="entry name" value="MAJOR FACILITATOR SUPERFAMILY"/>
    <property type="match status" value="1"/>
</dbReference>
<dbReference type="GO" id="GO:0022857">
    <property type="term" value="F:transmembrane transporter activity"/>
    <property type="evidence" value="ECO:0007669"/>
    <property type="project" value="InterPro"/>
</dbReference>
<dbReference type="Proteomes" id="UP000095085">
    <property type="component" value="Unassembled WGS sequence"/>
</dbReference>
<feature type="domain" description="Major facilitator superfamily (MFS) profile" evidence="8">
    <location>
        <begin position="53"/>
        <end position="505"/>
    </location>
</feature>
<evidence type="ECO:0000256" key="1">
    <source>
        <dbReference type="ARBA" id="ARBA00004141"/>
    </source>
</evidence>
<feature type="transmembrane region" description="Helical" evidence="7">
    <location>
        <begin position="388"/>
        <end position="409"/>
    </location>
</feature>
<feature type="transmembrane region" description="Helical" evidence="7">
    <location>
        <begin position="327"/>
        <end position="348"/>
    </location>
</feature>
<feature type="transmembrane region" description="Helical" evidence="7">
    <location>
        <begin position="177"/>
        <end position="201"/>
    </location>
</feature>
<keyword evidence="2" id="KW-0813">Transport</keyword>
<dbReference type="Pfam" id="PF07690">
    <property type="entry name" value="MFS_1"/>
    <property type="match status" value="1"/>
</dbReference>
<keyword evidence="4 7" id="KW-1133">Transmembrane helix</keyword>
<proteinExistence type="inferred from homology"/>
<evidence type="ECO:0000313" key="9">
    <source>
        <dbReference type="EMBL" id="ODV65759.1"/>
    </source>
</evidence>
<evidence type="ECO:0000256" key="4">
    <source>
        <dbReference type="ARBA" id="ARBA00022989"/>
    </source>
</evidence>
<dbReference type="InterPro" id="IPR036259">
    <property type="entry name" value="MFS_trans_sf"/>
</dbReference>
<dbReference type="RefSeq" id="XP_020074826.1">
    <property type="nucleotide sequence ID" value="XM_020218932.1"/>
</dbReference>
<feature type="transmembrane region" description="Helical" evidence="7">
    <location>
        <begin position="91"/>
        <end position="107"/>
    </location>
</feature>
<feature type="transmembrane region" description="Helical" evidence="7">
    <location>
        <begin position="51"/>
        <end position="71"/>
    </location>
</feature>